<evidence type="ECO:0000313" key="1">
    <source>
        <dbReference type="EMBL" id="HAS8540920.1"/>
    </source>
</evidence>
<name>A0A8H9N158_VIBVL</name>
<proteinExistence type="predicted"/>
<gene>
    <name evidence="1" type="ORF">I7730_14110</name>
</gene>
<reference evidence="1" key="2">
    <citation type="submission" date="2019-01" db="EMBL/GenBank/DDBJ databases">
        <authorList>
            <consortium name="NCBI Pathogen Detection Project"/>
        </authorList>
    </citation>
    <scope>NUCLEOTIDE SEQUENCE</scope>
    <source>
        <strain evidence="1">BCW_3452</strain>
    </source>
</reference>
<comment type="caution">
    <text evidence="1">The sequence shown here is derived from an EMBL/GenBank/DDBJ whole genome shotgun (WGS) entry which is preliminary data.</text>
</comment>
<sequence length="69" mass="7942">MFLFATSFVLLAQEKERDFNKDFPTCFLDGWVDFFKTLKVLCLGCKEAFLSKKAAQDKGQEETPSKKPE</sequence>
<organism evidence="1">
    <name type="scientific">Vibrio vulnificus</name>
    <dbReference type="NCBI Taxonomy" id="672"/>
    <lineage>
        <taxon>Bacteria</taxon>
        <taxon>Pseudomonadati</taxon>
        <taxon>Pseudomonadota</taxon>
        <taxon>Gammaproteobacteria</taxon>
        <taxon>Vibrionales</taxon>
        <taxon>Vibrionaceae</taxon>
        <taxon>Vibrio</taxon>
    </lineage>
</organism>
<protein>
    <submittedName>
        <fullName evidence="1">Uncharacterized protein</fullName>
    </submittedName>
</protein>
<accession>A0A8H9N158</accession>
<dbReference type="Proteomes" id="UP000863257">
    <property type="component" value="Unassembled WGS sequence"/>
</dbReference>
<reference evidence="1" key="1">
    <citation type="journal article" date="2018" name="Genome Biol.">
        <title>SKESA: strategic k-mer extension for scrupulous assemblies.</title>
        <authorList>
            <person name="Souvorov A."/>
            <person name="Agarwala R."/>
            <person name="Lipman D.J."/>
        </authorList>
    </citation>
    <scope>NUCLEOTIDE SEQUENCE</scope>
    <source>
        <strain evidence="1">BCW_3452</strain>
    </source>
</reference>
<dbReference type="EMBL" id="DACRBY010000017">
    <property type="protein sequence ID" value="HAS8540920.1"/>
    <property type="molecule type" value="Genomic_DNA"/>
</dbReference>
<dbReference type="AlphaFoldDB" id="A0A8H9N158"/>